<dbReference type="EMBL" id="CP025257">
    <property type="protein sequence ID" value="AUF83656.1"/>
    <property type="molecule type" value="Genomic_DNA"/>
</dbReference>
<dbReference type="GO" id="GO:0070038">
    <property type="term" value="F:rRNA (pseudouridine-N3-)-methyltransferase activity"/>
    <property type="evidence" value="ECO:0007669"/>
    <property type="project" value="UniProtKB-UniRule"/>
</dbReference>
<dbReference type="InterPro" id="IPR029028">
    <property type="entry name" value="Alpha/beta_knot_MTases"/>
</dbReference>
<comment type="similarity">
    <text evidence="4 5">Belongs to the RNA methyltransferase RlmH family.</text>
</comment>
<evidence type="ECO:0000256" key="4">
    <source>
        <dbReference type="ARBA" id="ARBA00038303"/>
    </source>
</evidence>
<evidence type="ECO:0000256" key="2">
    <source>
        <dbReference type="ARBA" id="ARBA00022679"/>
    </source>
</evidence>
<dbReference type="Pfam" id="PF02590">
    <property type="entry name" value="SPOUT_MTase"/>
    <property type="match status" value="1"/>
</dbReference>
<proteinExistence type="inferred from homology"/>
<dbReference type="Proteomes" id="UP000233419">
    <property type="component" value="Chromosome"/>
</dbReference>
<dbReference type="OrthoDB" id="9806643at2"/>
<dbReference type="PANTHER" id="PTHR33603">
    <property type="entry name" value="METHYLTRANSFERASE"/>
    <property type="match status" value="1"/>
</dbReference>
<dbReference type="CDD" id="cd18081">
    <property type="entry name" value="RlmH-like"/>
    <property type="match status" value="1"/>
</dbReference>
<evidence type="ECO:0000256" key="5">
    <source>
        <dbReference type="HAMAP-Rule" id="MF_00658"/>
    </source>
</evidence>
<evidence type="ECO:0000256" key="3">
    <source>
        <dbReference type="ARBA" id="ARBA00022691"/>
    </source>
</evidence>
<comment type="subcellular location">
    <subcellularLocation>
        <location evidence="5">Cytoplasm</location>
    </subcellularLocation>
</comment>
<evidence type="ECO:0000256" key="1">
    <source>
        <dbReference type="ARBA" id="ARBA00022603"/>
    </source>
</evidence>
<dbReference type="RefSeq" id="WP_027047996.1">
    <property type="nucleotide sequence ID" value="NZ_CP025257.1"/>
</dbReference>
<keyword evidence="5" id="KW-0963">Cytoplasm</keyword>
<dbReference type="AlphaFoldDB" id="A0A2K9BK94"/>
<dbReference type="PANTHER" id="PTHR33603:SF1">
    <property type="entry name" value="RIBOSOMAL RNA LARGE SUBUNIT METHYLTRANSFERASE H"/>
    <property type="match status" value="1"/>
</dbReference>
<comment type="catalytic activity">
    <reaction evidence="5">
        <text>pseudouridine(1915) in 23S rRNA + S-adenosyl-L-methionine = N(3)-methylpseudouridine(1915) in 23S rRNA + S-adenosyl-L-homocysteine + H(+)</text>
        <dbReference type="Rhea" id="RHEA:42752"/>
        <dbReference type="Rhea" id="RHEA-COMP:10221"/>
        <dbReference type="Rhea" id="RHEA-COMP:10222"/>
        <dbReference type="ChEBI" id="CHEBI:15378"/>
        <dbReference type="ChEBI" id="CHEBI:57856"/>
        <dbReference type="ChEBI" id="CHEBI:59789"/>
        <dbReference type="ChEBI" id="CHEBI:65314"/>
        <dbReference type="ChEBI" id="CHEBI:74486"/>
        <dbReference type="EC" id="2.1.1.177"/>
    </reaction>
</comment>
<dbReference type="PIRSF" id="PIRSF004505">
    <property type="entry name" value="MT_bac"/>
    <property type="match status" value="1"/>
</dbReference>
<dbReference type="InterPro" id="IPR029026">
    <property type="entry name" value="tRNA_m1G_MTases_N"/>
</dbReference>
<comment type="subunit">
    <text evidence="5">Homodimer.</text>
</comment>
<dbReference type="InterPro" id="IPR003742">
    <property type="entry name" value="RlmH-like"/>
</dbReference>
<comment type="function">
    <text evidence="5">Specifically methylates the pseudouridine at position 1915 (m3Psi1915) in 23S rRNA.</text>
</comment>
<feature type="binding site" evidence="5">
    <location>
        <position position="104"/>
    </location>
    <ligand>
        <name>S-adenosyl-L-methionine</name>
        <dbReference type="ChEBI" id="CHEBI:59789"/>
    </ligand>
</feature>
<keyword evidence="2 5" id="KW-0808">Transferase</keyword>
<comment type="caution">
    <text evidence="5">Lacks conserved residue(s) required for the propagation of feature annotation.</text>
</comment>
<keyword evidence="1 5" id="KW-0489">Methyltransferase</keyword>
<organism evidence="6 7">
    <name type="scientific">Mesoplasma syrphidae</name>
    <dbReference type="NCBI Taxonomy" id="225999"/>
    <lineage>
        <taxon>Bacteria</taxon>
        <taxon>Bacillati</taxon>
        <taxon>Mycoplasmatota</taxon>
        <taxon>Mollicutes</taxon>
        <taxon>Entomoplasmatales</taxon>
        <taxon>Entomoplasmataceae</taxon>
        <taxon>Mesoplasma</taxon>
    </lineage>
</organism>
<dbReference type="GO" id="GO:0005737">
    <property type="term" value="C:cytoplasm"/>
    <property type="evidence" value="ECO:0007669"/>
    <property type="project" value="UniProtKB-SubCell"/>
</dbReference>
<sequence>MKIKIFCFGKLDKKFFLEAFNDYAKRISKFAALEIIELKEEFVGENNKNSEINSNHLFDKLEKIRDFEIVVLDVKSKQVSSEQFAEIIDNNKNYKSGKMAFIVGPSDGYSQKFLSKYSQKISLGSVTLPHQLFRVILAEQIYRGLKIINNEKYHK</sequence>
<dbReference type="HAMAP" id="MF_00658">
    <property type="entry name" value="23SrRNA_methyltr_H"/>
    <property type="match status" value="1"/>
</dbReference>
<keyword evidence="7" id="KW-1185">Reference proteome</keyword>
<dbReference type="KEGG" id="msyr:CXP39_02490"/>
<keyword evidence="3 5" id="KW-0949">S-adenosyl-L-methionine</keyword>
<accession>A0A2K9BK94</accession>
<evidence type="ECO:0000313" key="7">
    <source>
        <dbReference type="Proteomes" id="UP000233419"/>
    </source>
</evidence>
<dbReference type="EC" id="2.1.1.177" evidence="5"/>
<gene>
    <name evidence="5" type="primary">rlmH</name>
    <name evidence="6" type="ORF">CXP39_02490</name>
</gene>
<reference evidence="6 7" key="1">
    <citation type="submission" date="2017-12" db="EMBL/GenBank/DDBJ databases">
        <title>Mesoplasma syrphidae YJS, Complete Genome.</title>
        <authorList>
            <person name="Knight T.F."/>
            <person name="Citino T."/>
            <person name="Rubinstein R."/>
            <person name="Neuschaefer Z."/>
        </authorList>
    </citation>
    <scope>NUCLEOTIDE SEQUENCE [LARGE SCALE GENOMIC DNA]</scope>
    <source>
        <strain evidence="6 7">YJS</strain>
    </source>
</reference>
<protein>
    <recommendedName>
        <fullName evidence="5">Ribosomal RNA large subunit methyltransferase H</fullName>
        <ecNumber evidence="5">2.1.1.177</ecNumber>
    </recommendedName>
    <alternativeName>
        <fullName evidence="5">23S rRNA (pseudouridine1915-N3)-methyltransferase</fullName>
    </alternativeName>
    <alternativeName>
        <fullName evidence="5">23S rRNA m3Psi1915 methyltransferase</fullName>
    </alternativeName>
    <alternativeName>
        <fullName evidence="5">rRNA (pseudouridine-N3-)-methyltransferase RlmH</fullName>
    </alternativeName>
</protein>
<keyword evidence="5" id="KW-0698">rRNA processing</keyword>
<dbReference type="Gene3D" id="3.40.1280.10">
    <property type="match status" value="1"/>
</dbReference>
<name>A0A2K9BK94_9MOLU</name>
<evidence type="ECO:0000313" key="6">
    <source>
        <dbReference type="EMBL" id="AUF83656.1"/>
    </source>
</evidence>
<feature type="binding site" evidence="5">
    <location>
        <position position="72"/>
    </location>
    <ligand>
        <name>S-adenosyl-L-methionine</name>
        <dbReference type="ChEBI" id="CHEBI:59789"/>
    </ligand>
</feature>
<dbReference type="SUPFAM" id="SSF75217">
    <property type="entry name" value="alpha/beta knot"/>
    <property type="match status" value="1"/>
</dbReference>